<feature type="non-terminal residue" evidence="2">
    <location>
        <position position="143"/>
    </location>
</feature>
<feature type="compositionally biased region" description="Basic and acidic residues" evidence="1">
    <location>
        <begin position="100"/>
        <end position="121"/>
    </location>
</feature>
<feature type="compositionally biased region" description="Basic and acidic residues" evidence="1">
    <location>
        <begin position="11"/>
        <end position="61"/>
    </location>
</feature>
<dbReference type="AlphaFoldDB" id="F7TAG9"/>
<sequence>MSKPQSPRSRPAAEGRDGRSFFSRPKGEARSAQERPPRGERAAGDRGGRDSRPDERRDSRPTPRPSYDAPRGEGRGERAAFGDRREGSGRPTPRPSYEGGRGEGRGGERGSYNSDRREGQGRRIRARPTVPRAAKAVAVNAVP</sequence>
<feature type="compositionally biased region" description="Basic and acidic residues" evidence="1">
    <location>
        <begin position="70"/>
        <end position="88"/>
    </location>
</feature>
<dbReference type="HOGENOM" id="CLU_1819756_0_0_4"/>
<evidence type="ECO:0000313" key="2">
    <source>
        <dbReference type="EMBL" id="EGP42661.1"/>
    </source>
</evidence>
<reference evidence="2 3" key="1">
    <citation type="submission" date="2011-06" db="EMBL/GenBank/DDBJ databases">
        <authorList>
            <person name="Bador J."/>
            <person name="Amoureux L."/>
            <person name="Neuwirth C."/>
        </authorList>
    </citation>
    <scope>NUCLEOTIDE SEQUENCE [LARGE SCALE GENOMIC DNA]</scope>
    <source>
        <strain evidence="2 3">AXX-A</strain>
    </source>
</reference>
<organism evidence="2 3">
    <name type="scientific">Achromobacter insuavis AXX-A</name>
    <dbReference type="NCBI Taxonomy" id="1003200"/>
    <lineage>
        <taxon>Bacteria</taxon>
        <taxon>Pseudomonadati</taxon>
        <taxon>Pseudomonadota</taxon>
        <taxon>Betaproteobacteria</taxon>
        <taxon>Burkholderiales</taxon>
        <taxon>Alcaligenaceae</taxon>
        <taxon>Achromobacter</taxon>
    </lineage>
</organism>
<dbReference type="eggNOG" id="COG0144">
    <property type="taxonomic scope" value="Bacteria"/>
</dbReference>
<accession>F7TAG9</accession>
<feature type="region of interest" description="Disordered" evidence="1">
    <location>
        <begin position="1"/>
        <end position="143"/>
    </location>
</feature>
<dbReference type="Proteomes" id="UP000004853">
    <property type="component" value="Unassembled WGS sequence"/>
</dbReference>
<protein>
    <submittedName>
        <fullName evidence="2">Uncharacterized protein</fullName>
    </submittedName>
</protein>
<dbReference type="EMBL" id="AFRQ01000140">
    <property type="protein sequence ID" value="EGP42661.1"/>
    <property type="molecule type" value="Genomic_DNA"/>
</dbReference>
<gene>
    <name evidence="2" type="ORF">AXXA_29847</name>
</gene>
<proteinExistence type="predicted"/>
<evidence type="ECO:0000313" key="3">
    <source>
        <dbReference type="Proteomes" id="UP000004853"/>
    </source>
</evidence>
<comment type="caution">
    <text evidence="2">The sequence shown here is derived from an EMBL/GenBank/DDBJ whole genome shotgun (WGS) entry which is preliminary data.</text>
</comment>
<name>F7TAG9_9BURK</name>
<evidence type="ECO:0000256" key="1">
    <source>
        <dbReference type="SAM" id="MobiDB-lite"/>
    </source>
</evidence>